<gene>
    <name evidence="1" type="ORF">JY651_20415</name>
</gene>
<evidence type="ECO:0000313" key="2">
    <source>
        <dbReference type="Proteomes" id="UP000662747"/>
    </source>
</evidence>
<dbReference type="Proteomes" id="UP000662747">
    <property type="component" value="Chromosome"/>
</dbReference>
<sequence length="262" mass="28028">MTKNGLHPSVYHDHKFALTTLMNNRLVGAAPGKLAMGFDAILDGGTGETEKLVEYTLDCAIQASSFAASSKEFTNNHGLLTTTRNWPTDMLKLTAQEDLHTCLATRLNPSQQEVPIWLAGEHVSQRVAAGAYSVEEAYWAAKISGASPERDITIHVWPSPTLDRTCAQTVVGGTVGALSRRVCGTAGGTCGLMRHDDWAQCSAGDGGFRCSLTPGGEPTQVVIKTQMRCEDWCTVYPDCRIPPECADGGLPQCPDGGTSRSL</sequence>
<evidence type="ECO:0008006" key="3">
    <source>
        <dbReference type="Google" id="ProtNLM"/>
    </source>
</evidence>
<organism evidence="1 2">
    <name type="scientific">Pyxidicoccus parkwayensis</name>
    <dbReference type="NCBI Taxonomy" id="2813578"/>
    <lineage>
        <taxon>Bacteria</taxon>
        <taxon>Pseudomonadati</taxon>
        <taxon>Myxococcota</taxon>
        <taxon>Myxococcia</taxon>
        <taxon>Myxococcales</taxon>
        <taxon>Cystobacterineae</taxon>
        <taxon>Myxococcaceae</taxon>
        <taxon>Pyxidicoccus</taxon>
    </lineage>
</organism>
<name>A0ABX7P9D1_9BACT</name>
<proteinExistence type="predicted"/>
<protein>
    <recommendedName>
        <fullName evidence="3">Lipoprotein</fullName>
    </recommendedName>
</protein>
<accession>A0ABX7P9D1</accession>
<dbReference type="EMBL" id="CP071090">
    <property type="protein sequence ID" value="QSQ27129.1"/>
    <property type="molecule type" value="Genomic_DNA"/>
</dbReference>
<dbReference type="RefSeq" id="WP_206728656.1">
    <property type="nucleotide sequence ID" value="NZ_CP071090.1"/>
</dbReference>
<keyword evidence="2" id="KW-1185">Reference proteome</keyword>
<reference evidence="1 2" key="1">
    <citation type="submission" date="2021-02" db="EMBL/GenBank/DDBJ databases">
        <title>De Novo genome assembly of isolated myxobacteria.</title>
        <authorList>
            <person name="Stevens D.C."/>
        </authorList>
    </citation>
    <scope>NUCLEOTIDE SEQUENCE [LARGE SCALE GENOMIC DNA]</scope>
    <source>
        <strain evidence="2">SCPEA02</strain>
    </source>
</reference>
<evidence type="ECO:0000313" key="1">
    <source>
        <dbReference type="EMBL" id="QSQ27129.1"/>
    </source>
</evidence>